<dbReference type="SUPFAM" id="SSF54611">
    <property type="entry name" value="SecB-like"/>
    <property type="match status" value="1"/>
</dbReference>
<dbReference type="GO" id="GO:0006457">
    <property type="term" value="P:protein folding"/>
    <property type="evidence" value="ECO:0007669"/>
    <property type="project" value="UniProtKB-UniRule"/>
</dbReference>
<evidence type="ECO:0000256" key="6">
    <source>
        <dbReference type="HAMAP-Rule" id="MF_00821"/>
    </source>
</evidence>
<evidence type="ECO:0000256" key="7">
    <source>
        <dbReference type="SAM" id="MobiDB-lite"/>
    </source>
</evidence>
<name>A0A6L8W4W3_9PROT</name>
<dbReference type="Proteomes" id="UP000476030">
    <property type="component" value="Unassembled WGS sequence"/>
</dbReference>
<keyword evidence="5 6" id="KW-0143">Chaperone</keyword>
<comment type="function">
    <text evidence="6">One of the proteins required for the normal export of preproteins out of the cell cytoplasm. It is a molecular chaperone that binds to a subset of precursor proteins, maintaining them in a translocation-competent state. It also specifically binds to its receptor SecA.</text>
</comment>
<keyword evidence="9" id="KW-1185">Reference proteome</keyword>
<dbReference type="PRINTS" id="PR01594">
    <property type="entry name" value="SECBCHAPRONE"/>
</dbReference>
<dbReference type="NCBIfam" id="TIGR00809">
    <property type="entry name" value="secB"/>
    <property type="match status" value="1"/>
</dbReference>
<evidence type="ECO:0000256" key="1">
    <source>
        <dbReference type="ARBA" id="ARBA00009990"/>
    </source>
</evidence>
<reference evidence="8 9" key="1">
    <citation type="submission" date="2019-12" db="EMBL/GenBank/DDBJ databases">
        <title>Snethiella sp. nov. sp. isolated from sea sand.</title>
        <authorList>
            <person name="Kim J."/>
            <person name="Jeong S.E."/>
            <person name="Jung H.S."/>
            <person name="Jeon C.O."/>
        </authorList>
    </citation>
    <scope>NUCLEOTIDE SEQUENCE [LARGE SCALE GENOMIC DNA]</scope>
    <source>
        <strain evidence="8 9">DP05</strain>
    </source>
</reference>
<evidence type="ECO:0000313" key="9">
    <source>
        <dbReference type="Proteomes" id="UP000476030"/>
    </source>
</evidence>
<dbReference type="InterPro" id="IPR035958">
    <property type="entry name" value="SecB-like_sf"/>
</dbReference>
<comment type="subunit">
    <text evidence="6">Homotetramer, a dimer of dimers. One homotetramer interacts with 1 SecA dimer.</text>
</comment>
<dbReference type="RefSeq" id="WP_161314290.1">
    <property type="nucleotide sequence ID" value="NZ_WTUW01000001.1"/>
</dbReference>
<dbReference type="GO" id="GO:0051262">
    <property type="term" value="P:protein tetramerization"/>
    <property type="evidence" value="ECO:0007669"/>
    <property type="project" value="InterPro"/>
</dbReference>
<protein>
    <recommendedName>
        <fullName evidence="6">Protein-export protein SecB</fullName>
    </recommendedName>
</protein>
<dbReference type="HAMAP" id="MF_00821">
    <property type="entry name" value="SecB"/>
    <property type="match status" value="1"/>
</dbReference>
<evidence type="ECO:0000313" key="8">
    <source>
        <dbReference type="EMBL" id="MZR29779.1"/>
    </source>
</evidence>
<dbReference type="EMBL" id="WTUW01000001">
    <property type="protein sequence ID" value="MZR29779.1"/>
    <property type="molecule type" value="Genomic_DNA"/>
</dbReference>
<dbReference type="GO" id="GO:0051082">
    <property type="term" value="F:unfolded protein binding"/>
    <property type="evidence" value="ECO:0007669"/>
    <property type="project" value="InterPro"/>
</dbReference>
<sequence>MSVEGPEGTANGGSEGQPAQTQPSLAIIRQYVKDLSFESPNAPASLDPDKGQPQVQLAVNIQARSGENDLYEIELRIEAKGNHGEETAFVIELVYGALFLLKDFPPEAVEMVCMIECPRLIFPFARRVVADATRDGGYSPLMLDPIDFTRLYQDHKNQLAAQQQPAGHA</sequence>
<evidence type="ECO:0000256" key="4">
    <source>
        <dbReference type="ARBA" id="ARBA00023010"/>
    </source>
</evidence>
<keyword evidence="2 6" id="KW-0813">Transport</keyword>
<dbReference type="GO" id="GO:0005737">
    <property type="term" value="C:cytoplasm"/>
    <property type="evidence" value="ECO:0007669"/>
    <property type="project" value="UniProtKB-SubCell"/>
</dbReference>
<keyword evidence="4 6" id="KW-0811">Translocation</keyword>
<dbReference type="PANTHER" id="PTHR36918">
    <property type="match status" value="1"/>
</dbReference>
<dbReference type="AlphaFoldDB" id="A0A6L8W4W3"/>
<comment type="similarity">
    <text evidence="1 6">Belongs to the SecB family.</text>
</comment>
<keyword evidence="3 6" id="KW-0653">Protein transport</keyword>
<dbReference type="InterPro" id="IPR003708">
    <property type="entry name" value="SecB"/>
</dbReference>
<dbReference type="Gene3D" id="3.10.420.10">
    <property type="entry name" value="SecB-like"/>
    <property type="match status" value="1"/>
</dbReference>
<dbReference type="GO" id="GO:0015031">
    <property type="term" value="P:protein transport"/>
    <property type="evidence" value="ECO:0007669"/>
    <property type="project" value="UniProtKB-UniRule"/>
</dbReference>
<feature type="region of interest" description="Disordered" evidence="7">
    <location>
        <begin position="1"/>
        <end position="22"/>
    </location>
</feature>
<accession>A0A6L8W4W3</accession>
<organism evidence="8 9">
    <name type="scientific">Sneathiella litorea</name>
    <dbReference type="NCBI Taxonomy" id="2606216"/>
    <lineage>
        <taxon>Bacteria</taxon>
        <taxon>Pseudomonadati</taxon>
        <taxon>Pseudomonadota</taxon>
        <taxon>Alphaproteobacteria</taxon>
        <taxon>Sneathiellales</taxon>
        <taxon>Sneathiellaceae</taxon>
        <taxon>Sneathiella</taxon>
    </lineage>
</organism>
<evidence type="ECO:0000256" key="2">
    <source>
        <dbReference type="ARBA" id="ARBA00022448"/>
    </source>
</evidence>
<dbReference type="PANTHER" id="PTHR36918:SF1">
    <property type="entry name" value="PROTEIN-EXPORT PROTEIN SECB"/>
    <property type="match status" value="1"/>
</dbReference>
<proteinExistence type="inferred from homology"/>
<comment type="caution">
    <text evidence="8">The sequence shown here is derived from an EMBL/GenBank/DDBJ whole genome shotgun (WGS) entry which is preliminary data.</text>
</comment>
<keyword evidence="6" id="KW-0963">Cytoplasm</keyword>
<comment type="subcellular location">
    <subcellularLocation>
        <location evidence="6">Cytoplasm</location>
    </subcellularLocation>
</comment>
<dbReference type="NCBIfam" id="NF004392">
    <property type="entry name" value="PRK05751.1-3"/>
    <property type="match status" value="1"/>
</dbReference>
<dbReference type="Pfam" id="PF02556">
    <property type="entry name" value="SecB"/>
    <property type="match status" value="1"/>
</dbReference>
<gene>
    <name evidence="6 8" type="primary">secB</name>
    <name evidence="8" type="ORF">GQE98_03930</name>
</gene>
<evidence type="ECO:0000256" key="5">
    <source>
        <dbReference type="ARBA" id="ARBA00023186"/>
    </source>
</evidence>
<evidence type="ECO:0000256" key="3">
    <source>
        <dbReference type="ARBA" id="ARBA00022927"/>
    </source>
</evidence>